<dbReference type="RefSeq" id="WP_100903684.1">
    <property type="nucleotide sequence ID" value="NZ_CAWNNC010000007.1"/>
</dbReference>
<keyword evidence="2" id="KW-1185">Reference proteome</keyword>
<keyword evidence="1" id="KW-0614">Plasmid</keyword>
<organism evidence="1 2">
    <name type="scientific">Nostoc flagelliforme CCNUN1</name>
    <dbReference type="NCBI Taxonomy" id="2038116"/>
    <lineage>
        <taxon>Bacteria</taxon>
        <taxon>Bacillati</taxon>
        <taxon>Cyanobacteriota</taxon>
        <taxon>Cyanophyceae</taxon>
        <taxon>Nostocales</taxon>
        <taxon>Nostocaceae</taxon>
        <taxon>Nostoc</taxon>
    </lineage>
</organism>
<dbReference type="EMBL" id="CP024791">
    <property type="protein sequence ID" value="AUB43633.1"/>
    <property type="molecule type" value="Genomic_DNA"/>
</dbReference>
<accession>A0A2K8T7R3</accession>
<evidence type="ECO:0000313" key="2">
    <source>
        <dbReference type="Proteomes" id="UP000232003"/>
    </source>
</evidence>
<dbReference type="AlphaFoldDB" id="A0A2K8T7R3"/>
<name>A0A2K8T7R3_9NOSO</name>
<geneLocation type="plasmid" evidence="2">
    <name>pnfsy06</name>
</geneLocation>
<dbReference type="OrthoDB" id="581886at2"/>
<sequence length="233" mass="26145">MNSPEEYIQKTKSAVLKLFDGINSYNEVLCNAPTPIFNFSSSFSDEEAMAKARNQAYESWILENKDTISLSLKAQKEYFAESFASATLCGSLLQIAAMGIQLFSQNEEIAEDLPKILRSVIKSKSKLAKFCIGRRVRNVPIGLVIYAGRNQFNHIDEEKLNELNVTIFKLLASNWSDAAEEVNKDLAFDLEEKLLINFSSNITGLLGWKSYELYDSDMHSLLIEAESEISTGS</sequence>
<proteinExistence type="predicted"/>
<protein>
    <submittedName>
        <fullName evidence="1">Uncharacterized protein</fullName>
    </submittedName>
</protein>
<gene>
    <name evidence="1" type="ORF">COO91_09814</name>
</gene>
<dbReference type="KEGG" id="nfl:COO91_09814"/>
<evidence type="ECO:0000313" key="1">
    <source>
        <dbReference type="EMBL" id="AUB43633.1"/>
    </source>
</evidence>
<dbReference type="Proteomes" id="UP000232003">
    <property type="component" value="Plasmid pNFSY06"/>
</dbReference>
<reference evidence="1 2" key="1">
    <citation type="submission" date="2017-11" db="EMBL/GenBank/DDBJ databases">
        <title>Complete genome of a free-living desiccation-tolerant cyanobacterium and its photosynthetic adaptation to extreme terrestrial habitat.</title>
        <authorList>
            <person name="Shang J."/>
        </authorList>
    </citation>
    <scope>NUCLEOTIDE SEQUENCE [LARGE SCALE GENOMIC DNA]</scope>
    <source>
        <strain evidence="1 2">CCNUN1</strain>
        <plasmid evidence="2">pnfsy06</plasmid>
    </source>
</reference>